<gene>
    <name evidence="3" type="ORF">GCM10025874_25560</name>
</gene>
<dbReference type="PANTHER" id="PTHR32182">
    <property type="entry name" value="DNA REPLICATION AND REPAIR PROTEIN RECF"/>
    <property type="match status" value="1"/>
</dbReference>
<dbReference type="AlphaFoldDB" id="A0AA37UI86"/>
<dbReference type="GO" id="GO:0005524">
    <property type="term" value="F:ATP binding"/>
    <property type="evidence" value="ECO:0007669"/>
    <property type="project" value="InterPro"/>
</dbReference>
<sequence length="367" mass="39734">MIRRIAIEQYRSIRSMVLDLDPLTVVTGPNGSGKTNLYRALRLLAHTADNRAGAALAAEGGLASVLWAGRRSRADPVALKLGFSDDDFSYAVDFGLHANGMGPFLTDPVVKAEAVWAGESLRPATALVRRRGVFAEVRGDDGWEAVAAPLQQNDSILAQLADPRLSPEIVLLREQIRAWRFHETFRTDPDAPSRRPHAGTFSPVLADDGGNLPSVLATIRHQGLGHELDAAIDEAFPGSRLEVGTEPGRFTAGLVQGALERPLLAHELSDGTLRYLLLAAALLSPRPPRLLVLNEPEAALHVDLVPALASLIRRAGERTQVLVITHSADLARRLGEHGRRVELSGVGDTAIEGLLPLEHPPWTWPQR</sequence>
<dbReference type="FunFam" id="3.40.50.300:FF:002708">
    <property type="entry name" value="FeS assembly ATPase SufC"/>
    <property type="match status" value="1"/>
</dbReference>
<dbReference type="CDD" id="cd00267">
    <property type="entry name" value="ABC_ATPase"/>
    <property type="match status" value="1"/>
</dbReference>
<evidence type="ECO:0000313" key="3">
    <source>
        <dbReference type="EMBL" id="GMA29303.1"/>
    </source>
</evidence>
<protein>
    <recommendedName>
        <fullName evidence="2">ATPase AAA-type core domain-containing protein</fullName>
    </recommendedName>
</protein>
<dbReference type="PIRSF" id="PIRSF029347">
    <property type="entry name" value="RecF"/>
    <property type="match status" value="1"/>
</dbReference>
<organism evidence="3 4">
    <name type="scientific">Arenivirga flava</name>
    <dbReference type="NCBI Taxonomy" id="1930060"/>
    <lineage>
        <taxon>Bacteria</taxon>
        <taxon>Bacillati</taxon>
        <taxon>Actinomycetota</taxon>
        <taxon>Actinomycetes</taxon>
        <taxon>Micrococcales</taxon>
        <taxon>Microbacteriaceae</taxon>
        <taxon>Arenivirga</taxon>
    </lineage>
</organism>
<reference evidence="3 4" key="1">
    <citation type="journal article" date="2014" name="Int. J. Syst. Evol. Microbiol.">
        <title>Complete genome sequence of Corynebacterium casei LMG S-19264T (=DSM 44701T), isolated from a smear-ripened cheese.</title>
        <authorList>
            <consortium name="US DOE Joint Genome Institute (JGI-PGF)"/>
            <person name="Walter F."/>
            <person name="Albersmeier A."/>
            <person name="Kalinowski J."/>
            <person name="Ruckert C."/>
        </authorList>
    </citation>
    <scope>NUCLEOTIDE SEQUENCE [LARGE SCALE GENOMIC DNA]</scope>
    <source>
        <strain evidence="3 4">NBRC 112289</strain>
    </source>
</reference>
<accession>A0AA37UI86</accession>
<keyword evidence="1" id="KW-0227">DNA damage</keyword>
<keyword evidence="1" id="KW-0742">SOS response</keyword>
<dbReference type="InterPro" id="IPR027417">
    <property type="entry name" value="P-loop_NTPase"/>
</dbReference>
<dbReference type="Pfam" id="PF13304">
    <property type="entry name" value="AAA_21"/>
    <property type="match status" value="1"/>
</dbReference>
<dbReference type="InterPro" id="IPR003959">
    <property type="entry name" value="ATPase_AAA_core"/>
</dbReference>
<evidence type="ECO:0000259" key="2">
    <source>
        <dbReference type="Pfam" id="PF13304"/>
    </source>
</evidence>
<dbReference type="SUPFAM" id="SSF52540">
    <property type="entry name" value="P-loop containing nucleoside triphosphate hydrolases"/>
    <property type="match status" value="1"/>
</dbReference>
<keyword evidence="4" id="KW-1185">Reference proteome</keyword>
<evidence type="ECO:0000313" key="4">
    <source>
        <dbReference type="Proteomes" id="UP001157160"/>
    </source>
</evidence>
<dbReference type="InterPro" id="IPR014555">
    <property type="entry name" value="RecF-like"/>
</dbReference>
<dbReference type="PANTHER" id="PTHR32182:SF25">
    <property type="entry name" value="SLR1056 PROTEIN"/>
    <property type="match status" value="1"/>
</dbReference>
<comment type="caution">
    <text evidence="3">The sequence shown here is derived from an EMBL/GenBank/DDBJ whole genome shotgun (WGS) entry which is preliminary data.</text>
</comment>
<evidence type="ECO:0000256" key="1">
    <source>
        <dbReference type="ARBA" id="ARBA00023236"/>
    </source>
</evidence>
<dbReference type="GO" id="GO:0009432">
    <property type="term" value="P:SOS response"/>
    <property type="evidence" value="ECO:0007669"/>
    <property type="project" value="UniProtKB-KW"/>
</dbReference>
<dbReference type="GO" id="GO:0016887">
    <property type="term" value="F:ATP hydrolysis activity"/>
    <property type="evidence" value="ECO:0007669"/>
    <property type="project" value="InterPro"/>
</dbReference>
<dbReference type="RefSeq" id="WP_284233260.1">
    <property type="nucleotide sequence ID" value="NZ_BSUL01000001.1"/>
</dbReference>
<name>A0AA37UI86_9MICO</name>
<dbReference type="EMBL" id="BSUL01000001">
    <property type="protein sequence ID" value="GMA29303.1"/>
    <property type="molecule type" value="Genomic_DNA"/>
</dbReference>
<dbReference type="GO" id="GO:0006302">
    <property type="term" value="P:double-strand break repair"/>
    <property type="evidence" value="ECO:0007669"/>
    <property type="project" value="TreeGrafter"/>
</dbReference>
<feature type="domain" description="ATPase AAA-type core" evidence="2">
    <location>
        <begin position="23"/>
        <end position="328"/>
    </location>
</feature>
<dbReference type="Proteomes" id="UP001157160">
    <property type="component" value="Unassembled WGS sequence"/>
</dbReference>
<dbReference type="Gene3D" id="3.40.50.300">
    <property type="entry name" value="P-loop containing nucleotide triphosphate hydrolases"/>
    <property type="match status" value="2"/>
</dbReference>
<dbReference type="GO" id="GO:0000731">
    <property type="term" value="P:DNA synthesis involved in DNA repair"/>
    <property type="evidence" value="ECO:0007669"/>
    <property type="project" value="TreeGrafter"/>
</dbReference>
<proteinExistence type="predicted"/>